<dbReference type="InterPro" id="IPR018701">
    <property type="entry name" value="DUF2206_membrane"/>
</dbReference>
<evidence type="ECO:0008006" key="4">
    <source>
        <dbReference type="Google" id="ProtNLM"/>
    </source>
</evidence>
<feature type="transmembrane region" description="Helical" evidence="1">
    <location>
        <begin position="96"/>
        <end position="121"/>
    </location>
</feature>
<proteinExistence type="predicted"/>
<feature type="transmembrane region" description="Helical" evidence="1">
    <location>
        <begin position="193"/>
        <end position="210"/>
    </location>
</feature>
<accession>A0A151AGH9</accession>
<sequence>MTSGGGSFRGARSMADPEAFGGGSGTIHEIRLSCRAVAVSMGSLLVAFWAVVGAASFGIELSLVQNALGVVLLTLAPGFLLLLFVDHGIDDVGEVLLYVVGFSLVFLAATSMVVSLLYPLFGIDDPLSFLPLSLTVSAVCLVLTVLSYWRDRSVVLRVPSLAPRDGKIAAFLLCLPVLAAIAAHRMNVAGSNWLMYVFLLLVAVVVLVSISALPPKLYPLAVFAVAAGIFLHRNLITNAVVGSDIQVNYFFVQLLLENGVWEAGLGDDVYSSIPVVGAVPAVYSVVTGIDLALVFKLLFSLLFALVPVGVYYAFKDTFGANAALVGAYFFVLYFRAFNGTPGKTRIAQLFVVLLLLVLITDRDRLPGKEWIGFVFGLGLVFSHYTTTYIVVISLAVAYVLGRIYEAYSGEDLGWGIVGTYAVALGGTAIGWYALTTPGMIESVATVLAGIPTELYAALSGEASHRSGASAVEEGSGIMYLLTLLVHMVLMALAGIGVVSQAFVGLFSADRRQRPEAIKLATLAVPMLMFLGASYFVTGNLGADRMYQIVLVVLAPFMPVGALALVGLAGAIRDIDIPVWRPILGVLALLLLLNTGVAYNAVGAPVTSDIALDKDTHSLAYTDAEIDGGEWIDDTSTDAPVVYTDSYTGEMFRGIVPESYSDASVIQIKVDWKPGIEFSEGYVYVRARAVVDAAAYDGEPPQYYLTESERAAIERSTNKVYTSGEADVFRYDGTETREFGRDGA</sequence>
<feature type="transmembrane region" description="Helical" evidence="1">
    <location>
        <begin position="517"/>
        <end position="536"/>
    </location>
</feature>
<keyword evidence="3" id="KW-1185">Reference proteome</keyword>
<feature type="transmembrane region" description="Helical" evidence="1">
    <location>
        <begin position="127"/>
        <end position="148"/>
    </location>
</feature>
<keyword evidence="1" id="KW-0812">Transmembrane</keyword>
<feature type="transmembrane region" description="Helical" evidence="1">
    <location>
        <begin position="412"/>
        <end position="434"/>
    </location>
</feature>
<evidence type="ECO:0000313" key="2">
    <source>
        <dbReference type="EMBL" id="KYH26756.1"/>
    </source>
</evidence>
<feature type="transmembrane region" description="Helical" evidence="1">
    <location>
        <begin position="477"/>
        <end position="505"/>
    </location>
</feature>
<keyword evidence="1" id="KW-0472">Membrane</keyword>
<dbReference type="Pfam" id="PF09971">
    <property type="entry name" value="DUF2206"/>
    <property type="match status" value="1"/>
</dbReference>
<dbReference type="EMBL" id="LTAZ01000004">
    <property type="protein sequence ID" value="KYH26756.1"/>
    <property type="molecule type" value="Genomic_DNA"/>
</dbReference>
<feature type="transmembrane region" description="Helical" evidence="1">
    <location>
        <begin position="372"/>
        <end position="400"/>
    </location>
</feature>
<feature type="transmembrane region" description="Helical" evidence="1">
    <location>
        <begin position="344"/>
        <end position="360"/>
    </location>
</feature>
<gene>
    <name evidence="2" type="ORF">HAPAU_18620</name>
</gene>
<feature type="transmembrane region" description="Helical" evidence="1">
    <location>
        <begin position="217"/>
        <end position="236"/>
    </location>
</feature>
<evidence type="ECO:0000256" key="1">
    <source>
        <dbReference type="SAM" id="Phobius"/>
    </source>
</evidence>
<dbReference type="RefSeq" id="WP_066381728.1">
    <property type="nucleotide sequence ID" value="NZ_LTAZ01000004.1"/>
</dbReference>
<dbReference type="OrthoDB" id="292292at2157"/>
<feature type="transmembrane region" description="Helical" evidence="1">
    <location>
        <begin position="293"/>
        <end position="314"/>
    </location>
</feature>
<dbReference type="Proteomes" id="UP000075321">
    <property type="component" value="Unassembled WGS sequence"/>
</dbReference>
<keyword evidence="1" id="KW-1133">Transmembrane helix</keyword>
<comment type="caution">
    <text evidence="2">The sequence shown here is derived from an EMBL/GenBank/DDBJ whole genome shotgun (WGS) entry which is preliminary data.</text>
</comment>
<feature type="transmembrane region" description="Helical" evidence="1">
    <location>
        <begin position="582"/>
        <end position="601"/>
    </location>
</feature>
<feature type="transmembrane region" description="Helical" evidence="1">
    <location>
        <begin position="36"/>
        <end position="57"/>
    </location>
</feature>
<organism evidence="2 3">
    <name type="scientific">Halalkalicoccus paucihalophilus</name>
    <dbReference type="NCBI Taxonomy" id="1008153"/>
    <lineage>
        <taxon>Archaea</taxon>
        <taxon>Methanobacteriati</taxon>
        <taxon>Methanobacteriota</taxon>
        <taxon>Stenosarchaea group</taxon>
        <taxon>Halobacteria</taxon>
        <taxon>Halobacteriales</taxon>
        <taxon>Halococcaceae</taxon>
        <taxon>Halalkalicoccus</taxon>
    </lineage>
</organism>
<feature type="transmembrane region" description="Helical" evidence="1">
    <location>
        <begin position="63"/>
        <end position="84"/>
    </location>
</feature>
<protein>
    <recommendedName>
        <fullName evidence="4">DUF2206 domain-containing protein</fullName>
    </recommendedName>
</protein>
<reference evidence="2 3" key="1">
    <citation type="submission" date="2016-02" db="EMBL/GenBank/DDBJ databases">
        <title>Genome sequence of Halalkalicoccus paucihalophilus DSM 24557.</title>
        <authorList>
            <person name="Poehlein A."/>
            <person name="Daniel R."/>
        </authorList>
    </citation>
    <scope>NUCLEOTIDE SEQUENCE [LARGE SCALE GENOMIC DNA]</scope>
    <source>
        <strain evidence="2 3">DSM 24557</strain>
    </source>
</reference>
<evidence type="ECO:0000313" key="3">
    <source>
        <dbReference type="Proteomes" id="UP000075321"/>
    </source>
</evidence>
<dbReference type="PATRIC" id="fig|1008153.3.peg.1891"/>
<dbReference type="AlphaFoldDB" id="A0A151AGH9"/>
<name>A0A151AGH9_9EURY</name>
<feature type="transmembrane region" description="Helical" evidence="1">
    <location>
        <begin position="548"/>
        <end position="570"/>
    </location>
</feature>
<feature type="transmembrane region" description="Helical" evidence="1">
    <location>
        <begin position="320"/>
        <end position="337"/>
    </location>
</feature>